<feature type="transmembrane region" description="Helical" evidence="1">
    <location>
        <begin position="73"/>
        <end position="100"/>
    </location>
</feature>
<name>A0A853G547_9BURK</name>
<evidence type="ECO:0000313" key="3">
    <source>
        <dbReference type="Proteomes" id="UP000559809"/>
    </source>
</evidence>
<keyword evidence="1" id="KW-0812">Transmembrane</keyword>
<comment type="caution">
    <text evidence="2">The sequence shown here is derived from an EMBL/GenBank/DDBJ whole genome shotgun (WGS) entry which is preliminary data.</text>
</comment>
<sequence>MVWNVLFGERSTTKIAAIFDTEQGAATAAAAIHSSAGLQAAQIRLVKPYEKDYAKKIEPETQGIVRTALRAHLVLGAAGAVVGFFGWGLLYLAGIIAVTATPLGSLGVFIFFGAIAGMLLGGLVTARPDHQLVIQRVQTATQEGKWTLLIHPRTPRQCDQVMAALSGVEAEVTRSV</sequence>
<gene>
    <name evidence="2" type="ORF">H0A72_12395</name>
</gene>
<organism evidence="2 3">
    <name type="scientific">Parapusillimonas granuli</name>
    <dbReference type="NCBI Taxonomy" id="380911"/>
    <lineage>
        <taxon>Bacteria</taxon>
        <taxon>Pseudomonadati</taxon>
        <taxon>Pseudomonadota</taxon>
        <taxon>Betaproteobacteria</taxon>
        <taxon>Burkholderiales</taxon>
        <taxon>Alcaligenaceae</taxon>
        <taxon>Parapusillimonas</taxon>
    </lineage>
</organism>
<proteinExistence type="predicted"/>
<feature type="transmembrane region" description="Helical" evidence="1">
    <location>
        <begin position="106"/>
        <end position="126"/>
    </location>
</feature>
<evidence type="ECO:0008006" key="4">
    <source>
        <dbReference type="Google" id="ProtNLM"/>
    </source>
</evidence>
<evidence type="ECO:0000313" key="2">
    <source>
        <dbReference type="EMBL" id="NYT50110.1"/>
    </source>
</evidence>
<keyword evidence="1" id="KW-0472">Membrane</keyword>
<dbReference type="EMBL" id="JACCEM010000006">
    <property type="protein sequence ID" value="NYT50110.1"/>
    <property type="molecule type" value="Genomic_DNA"/>
</dbReference>
<dbReference type="AlphaFoldDB" id="A0A853G547"/>
<dbReference type="RefSeq" id="WP_180155739.1">
    <property type="nucleotide sequence ID" value="NZ_JACCEM010000006.1"/>
</dbReference>
<dbReference type="Proteomes" id="UP000559809">
    <property type="component" value="Unassembled WGS sequence"/>
</dbReference>
<protein>
    <recommendedName>
        <fullName evidence="4">Riboflavin biosynthesis protein RibA</fullName>
    </recommendedName>
</protein>
<reference evidence="2 3" key="1">
    <citation type="submission" date="2020-07" db="EMBL/GenBank/DDBJ databases">
        <title>Taxonomic revisions and descriptions of new bacterial species based on genomic comparisons in the high-G+C-content subgroup of the family Alcaligenaceae.</title>
        <authorList>
            <person name="Szabo A."/>
            <person name="Felfoldi T."/>
        </authorList>
    </citation>
    <scope>NUCLEOTIDE SEQUENCE [LARGE SCALE GENOMIC DNA]</scope>
    <source>
        <strain evidence="2 3">LMG 24012</strain>
    </source>
</reference>
<keyword evidence="1" id="KW-1133">Transmembrane helix</keyword>
<keyword evidence="3" id="KW-1185">Reference proteome</keyword>
<evidence type="ECO:0000256" key="1">
    <source>
        <dbReference type="SAM" id="Phobius"/>
    </source>
</evidence>
<accession>A0A853G547</accession>